<dbReference type="InterPro" id="IPR039131">
    <property type="entry name" value="NDUFAF1"/>
</dbReference>
<evidence type="ECO:0000313" key="7">
    <source>
        <dbReference type="Proteomes" id="UP000186922"/>
    </source>
</evidence>
<dbReference type="InterPro" id="IPR008979">
    <property type="entry name" value="Galactose-bd-like_sf"/>
</dbReference>
<comment type="similarity">
    <text evidence="2">Belongs to the CIA30 family.</text>
</comment>
<dbReference type="GO" id="GO:0051082">
    <property type="term" value="F:unfolded protein binding"/>
    <property type="evidence" value="ECO:0007669"/>
    <property type="project" value="TreeGrafter"/>
</dbReference>
<dbReference type="STRING" id="947166.A0A1D1V081"/>
<proteinExistence type="inferred from homology"/>
<dbReference type="Proteomes" id="UP000186922">
    <property type="component" value="Unassembled WGS sequence"/>
</dbReference>
<dbReference type="PANTHER" id="PTHR13194:SF18">
    <property type="entry name" value="COMPLEX I INTERMEDIATE-ASSOCIATED PROTEIN 30, MITOCHONDRIAL"/>
    <property type="match status" value="1"/>
</dbReference>
<evidence type="ECO:0000256" key="3">
    <source>
        <dbReference type="ARBA" id="ARBA00023128"/>
    </source>
</evidence>
<evidence type="ECO:0000256" key="4">
    <source>
        <dbReference type="ARBA" id="ARBA00023186"/>
    </source>
</evidence>
<name>A0A1D1V081_RAMVA</name>
<comment type="caution">
    <text evidence="6">The sequence shown here is derived from an EMBL/GenBank/DDBJ whole genome shotgun (WGS) entry which is preliminary data.</text>
</comment>
<evidence type="ECO:0000256" key="1">
    <source>
        <dbReference type="ARBA" id="ARBA00004173"/>
    </source>
</evidence>
<dbReference type="Pfam" id="PF08547">
    <property type="entry name" value="CIA30"/>
    <property type="match status" value="1"/>
</dbReference>
<keyword evidence="7" id="KW-1185">Reference proteome</keyword>
<dbReference type="InterPro" id="IPR013857">
    <property type="entry name" value="NADH-UbQ_OxRdtase-assoc_prot30"/>
</dbReference>
<reference evidence="6 7" key="1">
    <citation type="journal article" date="2016" name="Nat. Commun.">
        <title>Extremotolerant tardigrade genome and improved radiotolerance of human cultured cells by tardigrade-unique protein.</title>
        <authorList>
            <person name="Hashimoto T."/>
            <person name="Horikawa D.D."/>
            <person name="Saito Y."/>
            <person name="Kuwahara H."/>
            <person name="Kozuka-Hata H."/>
            <person name="Shin-I T."/>
            <person name="Minakuchi Y."/>
            <person name="Ohishi K."/>
            <person name="Motoyama A."/>
            <person name="Aizu T."/>
            <person name="Enomoto A."/>
            <person name="Kondo K."/>
            <person name="Tanaka S."/>
            <person name="Hara Y."/>
            <person name="Koshikawa S."/>
            <person name="Sagara H."/>
            <person name="Miura T."/>
            <person name="Yokobori S."/>
            <person name="Miyagawa K."/>
            <person name="Suzuki Y."/>
            <person name="Kubo T."/>
            <person name="Oyama M."/>
            <person name="Kohara Y."/>
            <person name="Fujiyama A."/>
            <person name="Arakawa K."/>
            <person name="Katayama T."/>
            <person name="Toyoda A."/>
            <person name="Kunieda T."/>
        </authorList>
    </citation>
    <scope>NUCLEOTIDE SEQUENCE [LARGE SCALE GENOMIC DNA]</scope>
    <source>
        <strain evidence="6 7">YOKOZUNA-1</strain>
    </source>
</reference>
<dbReference type="GO" id="GO:0005739">
    <property type="term" value="C:mitochondrion"/>
    <property type="evidence" value="ECO:0007669"/>
    <property type="project" value="UniProtKB-SubCell"/>
</dbReference>
<evidence type="ECO:0000259" key="5">
    <source>
        <dbReference type="Pfam" id="PF08547"/>
    </source>
</evidence>
<feature type="domain" description="NADH:ubiquinone oxidoreductase intermediate-associated protein 30" evidence="5">
    <location>
        <begin position="107"/>
        <end position="281"/>
    </location>
</feature>
<dbReference type="AlphaFoldDB" id="A0A1D1V081"/>
<keyword evidence="4" id="KW-0143">Chaperone</keyword>
<keyword evidence="3" id="KW-0496">Mitochondrion</keyword>
<sequence>MQLLRPYRAVIVAGRTWRKDPGTPPHLSHGAPVRCLTLWEPDKKSGYRPLNRSPDYLPWKEAFSMANVRKKYNYYRREFQKFRQEVRETLRQDPLEYLQHGDVKMIFDFRSDPEKNEQWMVTADSDYGHGKSRGHFHVTDRATGMWTGNLDTRLIEDGYTKAAGYCNLRAPYKMKSFNRDDLYNFTNFTHMIFKVRGDGRSYMINLQTKGHFDVYWNDLYQYPLYTRGGPYWQYERVPFSKFFFSHKGRIQDLQDPIELWRIDTVSITCADQIDGPFQLEIDYIAVEWDANHREEFAYELYAGRKYESH</sequence>
<evidence type="ECO:0000313" key="6">
    <source>
        <dbReference type="EMBL" id="GAU95274.1"/>
    </source>
</evidence>
<gene>
    <name evidence="6" type="primary">RvY_06920-1</name>
    <name evidence="6" type="synonym">RvY_06920.1</name>
    <name evidence="6" type="ORF">RvY_06920</name>
</gene>
<dbReference type="SUPFAM" id="SSF49785">
    <property type="entry name" value="Galactose-binding domain-like"/>
    <property type="match status" value="1"/>
</dbReference>
<organism evidence="6 7">
    <name type="scientific">Ramazzottius varieornatus</name>
    <name type="common">Water bear</name>
    <name type="synonym">Tardigrade</name>
    <dbReference type="NCBI Taxonomy" id="947166"/>
    <lineage>
        <taxon>Eukaryota</taxon>
        <taxon>Metazoa</taxon>
        <taxon>Ecdysozoa</taxon>
        <taxon>Tardigrada</taxon>
        <taxon>Eutardigrada</taxon>
        <taxon>Parachela</taxon>
        <taxon>Hypsibioidea</taxon>
        <taxon>Ramazzottiidae</taxon>
        <taxon>Ramazzottius</taxon>
    </lineage>
</organism>
<dbReference type="OrthoDB" id="42561at2759"/>
<dbReference type="GO" id="GO:0006120">
    <property type="term" value="P:mitochondrial electron transport, NADH to ubiquinone"/>
    <property type="evidence" value="ECO:0007669"/>
    <property type="project" value="TreeGrafter"/>
</dbReference>
<comment type="subcellular location">
    <subcellularLocation>
        <location evidence="1">Mitochondrion</location>
    </subcellularLocation>
</comment>
<protein>
    <recommendedName>
        <fullName evidence="5">NADH:ubiquinone oxidoreductase intermediate-associated protein 30 domain-containing protein</fullName>
    </recommendedName>
</protein>
<dbReference type="EMBL" id="BDGG01000003">
    <property type="protein sequence ID" value="GAU95274.1"/>
    <property type="molecule type" value="Genomic_DNA"/>
</dbReference>
<dbReference type="GO" id="GO:0032981">
    <property type="term" value="P:mitochondrial respiratory chain complex I assembly"/>
    <property type="evidence" value="ECO:0007669"/>
    <property type="project" value="TreeGrafter"/>
</dbReference>
<evidence type="ECO:0000256" key="2">
    <source>
        <dbReference type="ARBA" id="ARBA00007884"/>
    </source>
</evidence>
<accession>A0A1D1V081</accession>
<dbReference type="PANTHER" id="PTHR13194">
    <property type="entry name" value="COMPLEX I INTERMEDIATE-ASSOCIATED PROTEIN 30"/>
    <property type="match status" value="1"/>
</dbReference>